<dbReference type="AlphaFoldDB" id="R4JXM4"/>
<dbReference type="EMBL" id="CP003261">
    <property type="protein sequence ID" value="AGK95557.1"/>
    <property type="molecule type" value="Genomic_DNA"/>
</dbReference>
<dbReference type="GO" id="GO:0006508">
    <property type="term" value="P:proteolysis"/>
    <property type="evidence" value="ECO:0007669"/>
    <property type="project" value="UniProtKB-KW"/>
</dbReference>
<organism evidence="2 3">
    <name type="scientific">Clostridium pasteurianum BC1</name>
    <dbReference type="NCBI Taxonomy" id="86416"/>
    <lineage>
        <taxon>Bacteria</taxon>
        <taxon>Bacillati</taxon>
        <taxon>Bacillota</taxon>
        <taxon>Clostridia</taxon>
        <taxon>Eubacteriales</taxon>
        <taxon>Clostridiaceae</taxon>
        <taxon>Clostridium</taxon>
    </lineage>
</organism>
<feature type="domain" description="DJ-1/PfpI" evidence="1">
    <location>
        <begin position="2"/>
        <end position="176"/>
    </location>
</feature>
<gene>
    <name evidence="2" type="ORF">Clopa_0505</name>
</gene>
<dbReference type="STRING" id="86416.Clopa_0505"/>
<dbReference type="Pfam" id="PF01965">
    <property type="entry name" value="DJ-1_PfpI"/>
    <property type="match status" value="1"/>
</dbReference>
<dbReference type="Proteomes" id="UP000013523">
    <property type="component" value="Chromosome"/>
</dbReference>
<dbReference type="KEGG" id="cpas:Clopa_0505"/>
<dbReference type="PANTHER" id="PTHR48094:SF5">
    <property type="entry name" value="PROTEIN DJ-1 HOMOLOG"/>
    <property type="match status" value="1"/>
</dbReference>
<name>R4JXM4_CLOPA</name>
<dbReference type="PATRIC" id="fig|86416.3.peg.483"/>
<dbReference type="CDD" id="cd03135">
    <property type="entry name" value="GATase1_DJ-1"/>
    <property type="match status" value="1"/>
</dbReference>
<dbReference type="HOGENOM" id="CLU_000445_44_2_9"/>
<accession>R4JXM4</accession>
<keyword evidence="2" id="KW-0645">Protease</keyword>
<dbReference type="GO" id="GO:0008233">
    <property type="term" value="F:peptidase activity"/>
    <property type="evidence" value="ECO:0007669"/>
    <property type="project" value="UniProtKB-KW"/>
</dbReference>
<proteinExistence type="predicted"/>
<evidence type="ECO:0000259" key="1">
    <source>
        <dbReference type="Pfam" id="PF01965"/>
    </source>
</evidence>
<reference evidence="2 3" key="1">
    <citation type="submission" date="2012-01" db="EMBL/GenBank/DDBJ databases">
        <title>Complete sequence of chromosome of Clostridium pasteurianum BC1.</title>
        <authorList>
            <consortium name="US DOE Joint Genome Institute"/>
            <person name="Lucas S."/>
            <person name="Han J."/>
            <person name="Lapidus A."/>
            <person name="Cheng J.-F."/>
            <person name="Goodwin L."/>
            <person name="Pitluck S."/>
            <person name="Peters L."/>
            <person name="Mikhailova N."/>
            <person name="Teshima H."/>
            <person name="Detter J.C."/>
            <person name="Han C."/>
            <person name="Tapia R."/>
            <person name="Land M."/>
            <person name="Hauser L."/>
            <person name="Kyrpides N."/>
            <person name="Ivanova N."/>
            <person name="Pagani I."/>
            <person name="Dunn J."/>
            <person name="Taghavi S."/>
            <person name="Francis A."/>
            <person name="van der Lelie D."/>
            <person name="Woyke T."/>
        </authorList>
    </citation>
    <scope>NUCLEOTIDE SEQUENCE [LARGE SCALE GENOMIC DNA]</scope>
    <source>
        <strain evidence="2 3">BC1</strain>
    </source>
</reference>
<dbReference type="RefSeq" id="WP_015613884.1">
    <property type="nucleotide sequence ID" value="NC_021182.1"/>
</dbReference>
<dbReference type="Gene3D" id="3.40.50.880">
    <property type="match status" value="1"/>
</dbReference>
<dbReference type="GO" id="GO:0005737">
    <property type="term" value="C:cytoplasm"/>
    <property type="evidence" value="ECO:0007669"/>
    <property type="project" value="TreeGrafter"/>
</dbReference>
<evidence type="ECO:0000313" key="2">
    <source>
        <dbReference type="EMBL" id="AGK95557.1"/>
    </source>
</evidence>
<keyword evidence="2" id="KW-0378">Hydrolase</keyword>
<keyword evidence="3" id="KW-1185">Reference proteome</keyword>
<dbReference type="eggNOG" id="COG0693">
    <property type="taxonomic scope" value="Bacteria"/>
</dbReference>
<dbReference type="PANTHER" id="PTHR48094">
    <property type="entry name" value="PROTEIN/NUCLEIC ACID DEGLYCASE DJ-1-RELATED"/>
    <property type="match status" value="1"/>
</dbReference>
<dbReference type="InterPro" id="IPR050325">
    <property type="entry name" value="Prot/Nucl_acid_deglycase"/>
</dbReference>
<protein>
    <submittedName>
        <fullName evidence="2">Putative intracellular protease/amidase</fullName>
    </submittedName>
</protein>
<sequence>MKKVLLLLAKGFEVYEASVFTDVIGWNLADGDRTTEVITCGMKKEVKSTFNLRITTDITIDEVNVDDYAALAIPGGFEEYGFYEDAYNEKFLQLIRKFHEKNKIIASICVAALPVGKSKILEGKKGTTYNMKNGIWQEKLREYGVNVVNEPIVIDDNIITSWNPSTAMDVAFKLLELLTSKEKSDFIREIMGFNVV</sequence>
<evidence type="ECO:0000313" key="3">
    <source>
        <dbReference type="Proteomes" id="UP000013523"/>
    </source>
</evidence>
<dbReference type="InterPro" id="IPR029062">
    <property type="entry name" value="Class_I_gatase-like"/>
</dbReference>
<dbReference type="SUPFAM" id="SSF52317">
    <property type="entry name" value="Class I glutamine amidotransferase-like"/>
    <property type="match status" value="1"/>
</dbReference>
<dbReference type="OrthoDB" id="9800516at2"/>
<dbReference type="InterPro" id="IPR002818">
    <property type="entry name" value="DJ-1/PfpI"/>
</dbReference>